<proteinExistence type="predicted"/>
<evidence type="ECO:0000313" key="2">
    <source>
        <dbReference type="Proteomes" id="UP001501410"/>
    </source>
</evidence>
<dbReference type="RefSeq" id="WP_425568042.1">
    <property type="nucleotide sequence ID" value="NZ_BAABEZ010000024.1"/>
</dbReference>
<dbReference type="Proteomes" id="UP001501410">
    <property type="component" value="Unassembled WGS sequence"/>
</dbReference>
<dbReference type="Pfam" id="PF20293">
    <property type="entry name" value="MC6"/>
    <property type="match status" value="1"/>
</dbReference>
<accession>A0ABP8MY46</accession>
<keyword evidence="2" id="KW-1185">Reference proteome</keyword>
<dbReference type="InterPro" id="IPR046897">
    <property type="entry name" value="ABC-3C_MC6"/>
</dbReference>
<name>A0ABP8MY46_9BACT</name>
<evidence type="ECO:0000313" key="1">
    <source>
        <dbReference type="EMBL" id="GAA4458080.1"/>
    </source>
</evidence>
<organism evidence="1 2">
    <name type="scientific">Rurimicrobium arvi</name>
    <dbReference type="NCBI Taxonomy" id="2049916"/>
    <lineage>
        <taxon>Bacteria</taxon>
        <taxon>Pseudomonadati</taxon>
        <taxon>Bacteroidota</taxon>
        <taxon>Chitinophagia</taxon>
        <taxon>Chitinophagales</taxon>
        <taxon>Chitinophagaceae</taxon>
        <taxon>Rurimicrobium</taxon>
    </lineage>
</organism>
<sequence>MVLSKDTNPAFSVYHIGALLLHVLQGRDHREVDFIEAYNDLNSIQSVSMQLYMFAIDWLYVLGIVDLGPKLSIRKCF</sequence>
<protein>
    <submittedName>
        <fullName evidence="1">Uncharacterized protein</fullName>
    </submittedName>
</protein>
<reference evidence="2" key="1">
    <citation type="journal article" date="2019" name="Int. J. Syst. Evol. Microbiol.">
        <title>The Global Catalogue of Microorganisms (GCM) 10K type strain sequencing project: providing services to taxonomists for standard genome sequencing and annotation.</title>
        <authorList>
            <consortium name="The Broad Institute Genomics Platform"/>
            <consortium name="The Broad Institute Genome Sequencing Center for Infectious Disease"/>
            <person name="Wu L."/>
            <person name="Ma J."/>
        </authorList>
    </citation>
    <scope>NUCLEOTIDE SEQUENCE [LARGE SCALE GENOMIC DNA]</scope>
    <source>
        <strain evidence="2">JCM 31921</strain>
    </source>
</reference>
<comment type="caution">
    <text evidence="1">The sequence shown here is derived from an EMBL/GenBank/DDBJ whole genome shotgun (WGS) entry which is preliminary data.</text>
</comment>
<dbReference type="EMBL" id="BAABEZ010000024">
    <property type="protein sequence ID" value="GAA4458080.1"/>
    <property type="molecule type" value="Genomic_DNA"/>
</dbReference>
<gene>
    <name evidence="1" type="ORF">GCM10023092_25850</name>
</gene>